<feature type="region of interest" description="Disordered" evidence="1">
    <location>
        <begin position="67"/>
        <end position="106"/>
    </location>
</feature>
<evidence type="ECO:0000313" key="3">
    <source>
        <dbReference type="EMBL" id="MET3594109.1"/>
    </source>
</evidence>
<dbReference type="EMBL" id="JBEPLM010000006">
    <property type="protein sequence ID" value="MET3594109.1"/>
    <property type="molecule type" value="Genomic_DNA"/>
</dbReference>
<protein>
    <recommendedName>
        <fullName evidence="2">MmeI-like N-terminal domain-containing protein</fullName>
    </recommendedName>
</protein>
<dbReference type="Proteomes" id="UP001549036">
    <property type="component" value="Unassembled WGS sequence"/>
</dbReference>
<name>A0ABV2HU50_9HYPH</name>
<proteinExistence type="predicted"/>
<evidence type="ECO:0000313" key="4">
    <source>
        <dbReference type="Proteomes" id="UP001549036"/>
    </source>
</evidence>
<keyword evidence="4" id="KW-1185">Reference proteome</keyword>
<dbReference type="InterPro" id="IPR046817">
    <property type="entry name" value="MmeI_N"/>
</dbReference>
<gene>
    <name evidence="3" type="ORF">ABID26_003515</name>
</gene>
<reference evidence="3 4" key="1">
    <citation type="submission" date="2024-06" db="EMBL/GenBank/DDBJ databases">
        <title>Genomic Encyclopedia of Type Strains, Phase IV (KMG-IV): sequencing the most valuable type-strain genomes for metagenomic binning, comparative biology and taxonomic classification.</title>
        <authorList>
            <person name="Goeker M."/>
        </authorList>
    </citation>
    <scope>NUCLEOTIDE SEQUENCE [LARGE SCALE GENOMIC DNA]</scope>
    <source>
        <strain evidence="3 4">DSM 29846</strain>
    </source>
</reference>
<sequence>MGEALTDITKLDALIAAGSQSGGSELANYQLFIIGLCEALGLDRPNMAQEQNDRNDYIFERRVDFKHPDGSRTAGRIDCYRRAASSSKPSNPASARLQRLMRANCS</sequence>
<comment type="caution">
    <text evidence="3">The sequence shown here is derived from an EMBL/GenBank/DDBJ whole genome shotgun (WGS) entry which is preliminary data.</text>
</comment>
<dbReference type="RefSeq" id="WP_354416006.1">
    <property type="nucleotide sequence ID" value="NZ_JBEPLM010000006.1"/>
</dbReference>
<accession>A0ABV2HU50</accession>
<dbReference type="Pfam" id="PF20464">
    <property type="entry name" value="MmeI_N"/>
    <property type="match status" value="1"/>
</dbReference>
<organism evidence="3 4">
    <name type="scientific">Mesorhizobium shonense</name>
    <dbReference type="NCBI Taxonomy" id="1209948"/>
    <lineage>
        <taxon>Bacteria</taxon>
        <taxon>Pseudomonadati</taxon>
        <taxon>Pseudomonadota</taxon>
        <taxon>Alphaproteobacteria</taxon>
        <taxon>Hyphomicrobiales</taxon>
        <taxon>Phyllobacteriaceae</taxon>
        <taxon>Mesorhizobium</taxon>
    </lineage>
</organism>
<feature type="domain" description="MmeI-like N-terminal" evidence="2">
    <location>
        <begin position="19"/>
        <end position="83"/>
    </location>
</feature>
<evidence type="ECO:0000256" key="1">
    <source>
        <dbReference type="SAM" id="MobiDB-lite"/>
    </source>
</evidence>
<feature type="compositionally biased region" description="Low complexity" evidence="1">
    <location>
        <begin position="83"/>
        <end position="95"/>
    </location>
</feature>
<evidence type="ECO:0000259" key="2">
    <source>
        <dbReference type="Pfam" id="PF20464"/>
    </source>
</evidence>